<organism evidence="1 2">
    <name type="scientific">Chrysochromulina tobinii</name>
    <dbReference type="NCBI Taxonomy" id="1460289"/>
    <lineage>
        <taxon>Eukaryota</taxon>
        <taxon>Haptista</taxon>
        <taxon>Haptophyta</taxon>
        <taxon>Prymnesiophyceae</taxon>
        <taxon>Prymnesiales</taxon>
        <taxon>Chrysochromulinaceae</taxon>
        <taxon>Chrysochromulina</taxon>
    </lineage>
</organism>
<reference evidence="2" key="1">
    <citation type="journal article" date="2015" name="PLoS Genet.">
        <title>Genome Sequence and Transcriptome Analyses of Chrysochromulina tobin: Metabolic Tools for Enhanced Algal Fitness in the Prominent Order Prymnesiales (Haptophyceae).</title>
        <authorList>
            <person name="Hovde B.T."/>
            <person name="Deodato C.R."/>
            <person name="Hunsperger H.M."/>
            <person name="Ryken S.A."/>
            <person name="Yost W."/>
            <person name="Jha R.K."/>
            <person name="Patterson J."/>
            <person name="Monnat R.J. Jr."/>
            <person name="Barlow S.B."/>
            <person name="Starkenburg S.R."/>
            <person name="Cattolico R.A."/>
        </authorList>
    </citation>
    <scope>NUCLEOTIDE SEQUENCE</scope>
    <source>
        <strain evidence="2">CCMP291</strain>
    </source>
</reference>
<dbReference type="AlphaFoldDB" id="A0A0M0JVX8"/>
<name>A0A0M0JVX8_9EUKA</name>
<gene>
    <name evidence="1" type="ORF">Ctob_007009</name>
</gene>
<protein>
    <submittedName>
        <fullName evidence="1">Uncharacterized protein</fullName>
    </submittedName>
</protein>
<sequence length="233" mass="23675">MGFVNPMYQACTAAREPITYELSVRLNGRAVSGSPVAFTVVPEQTDPASCQLVGALPAREAWMRMVTTLTTAPSARGGGPAATGERAWALTTTRTVTPTTALAPSASGGAQSDVVLGAPSWAASAAPPLQALLAAAPCRAVSAAASVPKGTFLAAAGTWEEVIGPGTSPMVVITPEGTLISRHEVDVEAGASALLWLLARDRYGNVRKAGGDDFKVHLAPVSLSAGAISLDDP</sequence>
<proteinExistence type="predicted"/>
<keyword evidence="2" id="KW-1185">Reference proteome</keyword>
<accession>A0A0M0JVX8</accession>
<dbReference type="EMBL" id="JWZX01002173">
    <property type="protein sequence ID" value="KOO30719.1"/>
    <property type="molecule type" value="Genomic_DNA"/>
</dbReference>
<comment type="caution">
    <text evidence="1">The sequence shown here is derived from an EMBL/GenBank/DDBJ whole genome shotgun (WGS) entry which is preliminary data.</text>
</comment>
<evidence type="ECO:0000313" key="1">
    <source>
        <dbReference type="EMBL" id="KOO30719.1"/>
    </source>
</evidence>
<evidence type="ECO:0000313" key="2">
    <source>
        <dbReference type="Proteomes" id="UP000037460"/>
    </source>
</evidence>
<dbReference type="Proteomes" id="UP000037460">
    <property type="component" value="Unassembled WGS sequence"/>
</dbReference>